<dbReference type="InterPro" id="IPR049366">
    <property type="entry name" value="RGL11_C"/>
</dbReference>
<name>A0ABS4ZH00_9MICO</name>
<evidence type="ECO:0000313" key="3">
    <source>
        <dbReference type="EMBL" id="MBP2436549.1"/>
    </source>
</evidence>
<dbReference type="Pfam" id="PF21348">
    <property type="entry name" value="RGL11_C"/>
    <property type="match status" value="1"/>
</dbReference>
<feature type="domain" description="Rhamnogalacturonan lyase family 11 C-terminal" evidence="2">
    <location>
        <begin position="1"/>
        <end position="180"/>
    </location>
</feature>
<protein>
    <submittedName>
        <fullName evidence="3">Uncharacterized protein</fullName>
    </submittedName>
</protein>
<comment type="caution">
    <text evidence="3">The sequence shown here is derived from an EMBL/GenBank/DDBJ whole genome shotgun (WGS) entry which is preliminary data.</text>
</comment>
<dbReference type="InterPro" id="IPR013783">
    <property type="entry name" value="Ig-like_fold"/>
</dbReference>
<dbReference type="EMBL" id="JAGIOL010000001">
    <property type="protein sequence ID" value="MBP2436549.1"/>
    <property type="molecule type" value="Genomic_DNA"/>
</dbReference>
<gene>
    <name evidence="3" type="ORF">JOF34_001135</name>
</gene>
<keyword evidence="4" id="KW-1185">Reference proteome</keyword>
<dbReference type="SUPFAM" id="SSF81296">
    <property type="entry name" value="E set domains"/>
    <property type="match status" value="2"/>
</dbReference>
<accession>A0ABS4ZH00</accession>
<dbReference type="RefSeq" id="WP_165136100.1">
    <property type="nucleotide sequence ID" value="NZ_CP049253.1"/>
</dbReference>
<dbReference type="Proteomes" id="UP001519362">
    <property type="component" value="Unassembled WGS sequence"/>
</dbReference>
<dbReference type="PANTHER" id="PTHR43118:SF1">
    <property type="entry name" value="RHAMNOGALACTURONAN LYASE (EUROFUNG)"/>
    <property type="match status" value="1"/>
</dbReference>
<reference evidence="3 4" key="1">
    <citation type="submission" date="2021-03" db="EMBL/GenBank/DDBJ databases">
        <title>Sequencing the genomes of 1000 actinobacteria strains.</title>
        <authorList>
            <person name="Klenk H.-P."/>
        </authorList>
    </citation>
    <scope>NUCLEOTIDE SEQUENCE [LARGE SCALE GENOMIC DNA]</scope>
    <source>
        <strain evidence="3 4">DSM 24221</strain>
    </source>
</reference>
<organism evidence="3 4">
    <name type="scientific">Microbacterium amylolyticum</name>
    <dbReference type="NCBI Taxonomy" id="936337"/>
    <lineage>
        <taxon>Bacteria</taxon>
        <taxon>Bacillati</taxon>
        <taxon>Actinomycetota</taxon>
        <taxon>Actinomycetes</taxon>
        <taxon>Micrococcales</taxon>
        <taxon>Microbacteriaceae</taxon>
        <taxon>Microbacterium</taxon>
    </lineage>
</organism>
<proteinExistence type="predicted"/>
<dbReference type="Pfam" id="PF08329">
    <property type="entry name" value="ChitinaseA_N"/>
    <property type="match status" value="1"/>
</dbReference>
<dbReference type="InterPro" id="IPR034641">
    <property type="entry name" value="RGL11"/>
</dbReference>
<sequence>MADIDPRFDGAEGWAIGGDLEWNSKVGYLMSVDGELITENIPAANFVAKWDADLLSEIVDHEFDWDMPGGHPKVYKWDWENEVQVPIFEPEGVLTNNSSKGTPALQADLFGDWREELVYRTEDSSALRIFTTVDETEHRIRTLMSDSQYRLAIAWQNTAYNQPPHTSYYFGHGMEMPPAPPLRYTTDAPAAEPVDGPATSAPGKGVLSTTSGHAHGLKDGNFTVSMNMWWGQNAHTIRLYENGELLEERGLTDRTPEAQSAAFTIEGRVNGTYEYTCELINQHGTTACASATVKVKDAAPGKVVLSHDNRNGKSSDYTVSTNMWWGTNATAYRLYENGELIDEQELTAQTPAAQAVATRIEGRGAGTYAYVAVLSNAAGETESKEVVVRVK</sequence>
<evidence type="ECO:0000259" key="2">
    <source>
        <dbReference type="Pfam" id="PF21348"/>
    </source>
</evidence>
<evidence type="ECO:0000313" key="4">
    <source>
        <dbReference type="Proteomes" id="UP001519362"/>
    </source>
</evidence>
<dbReference type="InterPro" id="IPR014756">
    <property type="entry name" value="Ig_E-set"/>
</dbReference>
<dbReference type="InterPro" id="IPR013540">
    <property type="entry name" value="ChitinaseA_N"/>
</dbReference>
<feature type="domain" description="Chitinase A N-terminal" evidence="1">
    <location>
        <begin position="221"/>
        <end position="298"/>
    </location>
</feature>
<dbReference type="Gene3D" id="2.60.40.10">
    <property type="entry name" value="Immunoglobulins"/>
    <property type="match status" value="2"/>
</dbReference>
<evidence type="ECO:0000259" key="1">
    <source>
        <dbReference type="Pfam" id="PF08329"/>
    </source>
</evidence>
<dbReference type="PANTHER" id="PTHR43118">
    <property type="entry name" value="RHAMNOGALACTURONAN LYASE (EUROFUNG)"/>
    <property type="match status" value="1"/>
</dbReference>